<dbReference type="Proteomes" id="UP000035740">
    <property type="component" value="Unassembled WGS sequence"/>
</dbReference>
<gene>
    <name evidence="1" type="ORF">BVRB_017140</name>
</gene>
<organism evidence="1 2">
    <name type="scientific">Beta vulgaris subsp. vulgaris</name>
    <name type="common">Beet</name>
    <dbReference type="NCBI Taxonomy" id="3555"/>
    <lineage>
        <taxon>Eukaryota</taxon>
        <taxon>Viridiplantae</taxon>
        <taxon>Streptophyta</taxon>
        <taxon>Embryophyta</taxon>
        <taxon>Tracheophyta</taxon>
        <taxon>Spermatophyta</taxon>
        <taxon>Magnoliopsida</taxon>
        <taxon>eudicotyledons</taxon>
        <taxon>Gunneridae</taxon>
        <taxon>Pentapetalae</taxon>
        <taxon>Caryophyllales</taxon>
        <taxon>Chenopodiaceae</taxon>
        <taxon>Betoideae</taxon>
        <taxon>Beta</taxon>
    </lineage>
</organism>
<dbReference type="SUPFAM" id="SSF51445">
    <property type="entry name" value="(Trans)glycosidases"/>
    <property type="match status" value="1"/>
</dbReference>
<sequence>MAPYLKSIDANHLLEIELEGFYGDDRKQYNPNNIQAGTNFITNNQVPSIDFATVHCYPDQWLSGSTGEAQLSFHQ</sequence>
<dbReference type="InterPro" id="IPR017853">
    <property type="entry name" value="GH"/>
</dbReference>
<dbReference type="InterPro" id="IPR045053">
    <property type="entry name" value="MAN-like"/>
</dbReference>
<dbReference type="PANTHER" id="PTHR31451:SF60">
    <property type="entry name" value="MANNAN ENDO-1,4-BETA-MANNOSIDASE 1"/>
    <property type="match status" value="1"/>
</dbReference>
<proteinExistence type="predicted"/>
<dbReference type="EMBL" id="KQ092159">
    <property type="protein sequence ID" value="KMS94600.1"/>
    <property type="molecule type" value="Genomic_DNA"/>
</dbReference>
<evidence type="ECO:0008006" key="3">
    <source>
        <dbReference type="Google" id="ProtNLM"/>
    </source>
</evidence>
<dbReference type="GO" id="GO:0016985">
    <property type="term" value="F:mannan endo-1,4-beta-mannosidase activity"/>
    <property type="evidence" value="ECO:0007669"/>
    <property type="project" value="UniProtKB-EC"/>
</dbReference>
<evidence type="ECO:0000313" key="2">
    <source>
        <dbReference type="Proteomes" id="UP000035740"/>
    </source>
</evidence>
<dbReference type="OrthoDB" id="406631at2759"/>
<keyword evidence="2" id="KW-1185">Reference proteome</keyword>
<accession>A0A0J8DUV1</accession>
<dbReference type="AlphaFoldDB" id="A0A0J8DUV1"/>
<dbReference type="PANTHER" id="PTHR31451">
    <property type="match status" value="1"/>
</dbReference>
<evidence type="ECO:0000313" key="1">
    <source>
        <dbReference type="EMBL" id="KMS94600.1"/>
    </source>
</evidence>
<protein>
    <recommendedName>
        <fullName evidence="3">Mannan endo-1,4-beta-mannosidase</fullName>
    </recommendedName>
</protein>
<reference evidence="1 2" key="1">
    <citation type="journal article" date="2014" name="Nature">
        <title>The genome of the recently domesticated crop plant sugar beet (Beta vulgaris).</title>
        <authorList>
            <person name="Dohm J.C."/>
            <person name="Minoche A.E."/>
            <person name="Holtgrawe D."/>
            <person name="Capella-Gutierrez S."/>
            <person name="Zakrzewski F."/>
            <person name="Tafer H."/>
            <person name="Rupp O."/>
            <person name="Sorensen T.R."/>
            <person name="Stracke R."/>
            <person name="Reinhardt R."/>
            <person name="Goesmann A."/>
            <person name="Kraft T."/>
            <person name="Schulz B."/>
            <person name="Stadler P.F."/>
            <person name="Schmidt T."/>
            <person name="Gabaldon T."/>
            <person name="Lehrach H."/>
            <person name="Weisshaar B."/>
            <person name="Himmelbauer H."/>
        </authorList>
    </citation>
    <scope>NUCLEOTIDE SEQUENCE [LARGE SCALE GENOMIC DNA]</scope>
    <source>
        <tissue evidence="1">Taproot</tissue>
    </source>
</reference>
<name>A0A0J8DUV1_BETVV</name>
<dbReference type="Gene3D" id="3.20.20.80">
    <property type="entry name" value="Glycosidases"/>
    <property type="match status" value="1"/>
</dbReference>
<dbReference type="Gramene" id="KMS94600">
    <property type="protein sequence ID" value="KMS94600"/>
    <property type="gene ID" value="BVRB_017140"/>
</dbReference>